<dbReference type="AlphaFoldDB" id="A0AA38CBW2"/>
<dbReference type="EMBL" id="JAHRHJ020000010">
    <property type="protein sequence ID" value="KAH9298851.1"/>
    <property type="molecule type" value="Genomic_DNA"/>
</dbReference>
<keyword evidence="2" id="KW-1185">Reference proteome</keyword>
<dbReference type="Proteomes" id="UP000824469">
    <property type="component" value="Unassembled WGS sequence"/>
</dbReference>
<feature type="non-terminal residue" evidence="1">
    <location>
        <position position="53"/>
    </location>
</feature>
<proteinExistence type="predicted"/>
<feature type="non-terminal residue" evidence="1">
    <location>
        <position position="1"/>
    </location>
</feature>
<gene>
    <name evidence="1" type="ORF">KI387_030533</name>
</gene>
<evidence type="ECO:0000313" key="1">
    <source>
        <dbReference type="EMBL" id="KAH9298851.1"/>
    </source>
</evidence>
<evidence type="ECO:0000313" key="2">
    <source>
        <dbReference type="Proteomes" id="UP000824469"/>
    </source>
</evidence>
<organism evidence="1 2">
    <name type="scientific">Taxus chinensis</name>
    <name type="common">Chinese yew</name>
    <name type="synonym">Taxus wallichiana var. chinensis</name>
    <dbReference type="NCBI Taxonomy" id="29808"/>
    <lineage>
        <taxon>Eukaryota</taxon>
        <taxon>Viridiplantae</taxon>
        <taxon>Streptophyta</taxon>
        <taxon>Embryophyta</taxon>
        <taxon>Tracheophyta</taxon>
        <taxon>Spermatophyta</taxon>
        <taxon>Pinopsida</taxon>
        <taxon>Pinidae</taxon>
        <taxon>Conifers II</taxon>
        <taxon>Cupressales</taxon>
        <taxon>Taxaceae</taxon>
        <taxon>Taxus</taxon>
    </lineage>
</organism>
<comment type="caution">
    <text evidence="1">The sequence shown here is derived from an EMBL/GenBank/DDBJ whole genome shotgun (WGS) entry which is preliminary data.</text>
</comment>
<name>A0AA38CBW2_TAXCH</name>
<sequence>KENRVADALSRRRHISALITLRTQFKDEVKSASESDAYFQQVKAALAAEPKDK</sequence>
<reference evidence="1 2" key="1">
    <citation type="journal article" date="2021" name="Nat. Plants">
        <title>The Taxus genome provides insights into paclitaxel biosynthesis.</title>
        <authorList>
            <person name="Xiong X."/>
            <person name="Gou J."/>
            <person name="Liao Q."/>
            <person name="Li Y."/>
            <person name="Zhou Q."/>
            <person name="Bi G."/>
            <person name="Li C."/>
            <person name="Du R."/>
            <person name="Wang X."/>
            <person name="Sun T."/>
            <person name="Guo L."/>
            <person name="Liang H."/>
            <person name="Lu P."/>
            <person name="Wu Y."/>
            <person name="Zhang Z."/>
            <person name="Ro D.K."/>
            <person name="Shang Y."/>
            <person name="Huang S."/>
            <person name="Yan J."/>
        </authorList>
    </citation>
    <scope>NUCLEOTIDE SEQUENCE [LARGE SCALE GENOMIC DNA]</scope>
    <source>
        <strain evidence="1">Ta-2019</strain>
    </source>
</reference>
<accession>A0AA38CBW2</accession>
<protein>
    <submittedName>
        <fullName evidence="1">Uncharacterized protein</fullName>
    </submittedName>
</protein>